<comment type="similarity">
    <text evidence="1 4">Belongs to the heat shock protein 70 family.</text>
</comment>
<dbReference type="PROSITE" id="PS00329">
    <property type="entry name" value="HSP70_2"/>
    <property type="match status" value="1"/>
</dbReference>
<dbReference type="AlphaFoldDB" id="A0AAD5XL77"/>
<dbReference type="Gene3D" id="3.30.420.40">
    <property type="match status" value="2"/>
</dbReference>
<dbReference type="EMBL" id="JADGJQ010000043">
    <property type="protein sequence ID" value="KAJ3176251.1"/>
    <property type="molecule type" value="Genomic_DNA"/>
</dbReference>
<dbReference type="Gene3D" id="3.90.640.10">
    <property type="entry name" value="Actin, Chain A, domain 4"/>
    <property type="match status" value="1"/>
</dbReference>
<dbReference type="Proteomes" id="UP001212152">
    <property type="component" value="Unassembled WGS sequence"/>
</dbReference>
<sequence>MMWDTKWRWPLPILLLPLLVVICTSPAACDCPEIIIGIDLGTTRSRVAIPRKGRFEILDNFEGDSSIPSYVAFTSAGERLTGQAAKEYAVINPGNAIYDFKRLIGRQLDDRDVQHRLNDWPFAVVEKDNKIAVQVMIGGKSAVFSAEEISGMILRELKVLAESYLGHNVSDAVITVPAWFNDAQRQAIKAAAATAALDVTLTLNEPTAAAIAYGLDRIGKMGVISVLVYDLGGGTYDATLLLVEDGVFEVLAISGNADLGGDSFDRTLASHLAHLWNADSKQDCTQNATAMRVLQQKSEVAKRILSAQSKARLTVPAFHYGKDLDLTVTRATFESLNEQLFQMTLPSINKTLAGLAELAEFYKEPFDLDHVVFTGGSSRIPRIATLVESHLNGKKALHGISSEEVVAYGAAVMAQMRTPPCYGIGSYRMTDVSYGIEDHDGTILPMIHYEYFPTLASHIFMTATDGQDTFRIRLFKSTFKNMSHDNTLIGELNLTGIPRAPRGVARISITMAFDEQHHISVHAADVTPHWSDRWLVTRYLCAALSAVVTPDWTDRWLVTRYLCVAPSPKVWVHNDFGNALNVLTKEQQKQNEEEARIAEEHEKLHRGREARFAFVSYTTALIRRVRDLNEIENSKLNGVHKERMLQALDTARGWIKNRDKYATCAETIQEQKRLLESVAEPILARLAAVSVHDEL</sequence>
<proteinExistence type="inferred from homology"/>
<keyword evidence="2 4" id="KW-0547">Nucleotide-binding</keyword>
<evidence type="ECO:0000256" key="5">
    <source>
        <dbReference type="SAM" id="SignalP"/>
    </source>
</evidence>
<feature type="signal peptide" evidence="5">
    <location>
        <begin position="1"/>
        <end position="29"/>
    </location>
</feature>
<reference evidence="6" key="1">
    <citation type="submission" date="2020-05" db="EMBL/GenBank/DDBJ databases">
        <title>Phylogenomic resolution of chytrid fungi.</title>
        <authorList>
            <person name="Stajich J.E."/>
            <person name="Amses K."/>
            <person name="Simmons R."/>
            <person name="Seto K."/>
            <person name="Myers J."/>
            <person name="Bonds A."/>
            <person name="Quandt C.A."/>
            <person name="Barry K."/>
            <person name="Liu P."/>
            <person name="Grigoriev I."/>
            <person name="Longcore J.E."/>
            <person name="James T.Y."/>
        </authorList>
    </citation>
    <scope>NUCLEOTIDE SEQUENCE</scope>
    <source>
        <strain evidence="6">JEL0379</strain>
    </source>
</reference>
<gene>
    <name evidence="6" type="primary">KAR2_2</name>
    <name evidence="6" type="ORF">HDU87_005466</name>
</gene>
<evidence type="ECO:0000256" key="1">
    <source>
        <dbReference type="ARBA" id="ARBA00007381"/>
    </source>
</evidence>
<dbReference type="InterPro" id="IPR043129">
    <property type="entry name" value="ATPase_NBD"/>
</dbReference>
<dbReference type="PROSITE" id="PS01036">
    <property type="entry name" value="HSP70_3"/>
    <property type="match status" value="1"/>
</dbReference>
<dbReference type="PANTHER" id="PTHR19375">
    <property type="entry name" value="HEAT SHOCK PROTEIN 70KDA"/>
    <property type="match status" value="1"/>
</dbReference>
<evidence type="ECO:0000256" key="2">
    <source>
        <dbReference type="ARBA" id="ARBA00022741"/>
    </source>
</evidence>
<dbReference type="InterPro" id="IPR029048">
    <property type="entry name" value="HSP70_C_sf"/>
</dbReference>
<feature type="chain" id="PRO_5041999573" evidence="5">
    <location>
        <begin position="30"/>
        <end position="695"/>
    </location>
</feature>
<evidence type="ECO:0000313" key="6">
    <source>
        <dbReference type="EMBL" id="KAJ3176251.1"/>
    </source>
</evidence>
<evidence type="ECO:0000256" key="4">
    <source>
        <dbReference type="RuleBase" id="RU003322"/>
    </source>
</evidence>
<keyword evidence="7" id="KW-1185">Reference proteome</keyword>
<dbReference type="Pfam" id="PF00012">
    <property type="entry name" value="HSP70"/>
    <property type="match status" value="1"/>
</dbReference>
<dbReference type="InterPro" id="IPR029047">
    <property type="entry name" value="HSP70_peptide-bd_sf"/>
</dbReference>
<dbReference type="PROSITE" id="PS00297">
    <property type="entry name" value="HSP70_1"/>
    <property type="match status" value="1"/>
</dbReference>
<dbReference type="GO" id="GO:0140662">
    <property type="term" value="F:ATP-dependent protein folding chaperone"/>
    <property type="evidence" value="ECO:0007669"/>
    <property type="project" value="InterPro"/>
</dbReference>
<name>A0AAD5XL77_9FUNG</name>
<dbReference type="SUPFAM" id="SSF100920">
    <property type="entry name" value="Heat shock protein 70kD (HSP70), peptide-binding domain"/>
    <property type="match status" value="1"/>
</dbReference>
<accession>A0AAD5XL77</accession>
<dbReference type="InterPro" id="IPR018181">
    <property type="entry name" value="Heat_shock_70_CS"/>
</dbReference>
<comment type="caution">
    <text evidence="6">The sequence shown here is derived from an EMBL/GenBank/DDBJ whole genome shotgun (WGS) entry which is preliminary data.</text>
</comment>
<dbReference type="InterPro" id="IPR013126">
    <property type="entry name" value="Hsp_70_fam"/>
</dbReference>
<dbReference type="SUPFAM" id="SSF53067">
    <property type="entry name" value="Actin-like ATPase domain"/>
    <property type="match status" value="2"/>
</dbReference>
<dbReference type="GO" id="GO:0005524">
    <property type="term" value="F:ATP binding"/>
    <property type="evidence" value="ECO:0007669"/>
    <property type="project" value="UniProtKB-KW"/>
</dbReference>
<dbReference type="FunFam" id="3.30.30.30:FF:000001">
    <property type="entry name" value="heat shock 70 kDa protein-like"/>
    <property type="match status" value="1"/>
</dbReference>
<protein>
    <submittedName>
        <fullName evidence="6">ATPase with role in protein import into the ER</fullName>
    </submittedName>
</protein>
<keyword evidence="3 4" id="KW-0067">ATP-binding</keyword>
<organism evidence="6 7">
    <name type="scientific">Geranomyces variabilis</name>
    <dbReference type="NCBI Taxonomy" id="109894"/>
    <lineage>
        <taxon>Eukaryota</taxon>
        <taxon>Fungi</taxon>
        <taxon>Fungi incertae sedis</taxon>
        <taxon>Chytridiomycota</taxon>
        <taxon>Chytridiomycota incertae sedis</taxon>
        <taxon>Chytridiomycetes</taxon>
        <taxon>Spizellomycetales</taxon>
        <taxon>Powellomycetaceae</taxon>
        <taxon>Geranomyces</taxon>
    </lineage>
</organism>
<dbReference type="Gene3D" id="2.60.34.10">
    <property type="entry name" value="Substrate Binding Domain Of DNAk, Chain A, domain 1"/>
    <property type="match status" value="1"/>
</dbReference>
<evidence type="ECO:0000256" key="3">
    <source>
        <dbReference type="ARBA" id="ARBA00022840"/>
    </source>
</evidence>
<dbReference type="Gene3D" id="1.20.1270.10">
    <property type="match status" value="1"/>
</dbReference>
<dbReference type="PRINTS" id="PR00301">
    <property type="entry name" value="HEATSHOCK70"/>
</dbReference>
<dbReference type="FunFam" id="3.90.640.10:FF:000010">
    <property type="entry name" value="heat shock 70 kDa protein 14"/>
    <property type="match status" value="1"/>
</dbReference>
<keyword evidence="5" id="KW-0732">Signal</keyword>
<evidence type="ECO:0000313" key="7">
    <source>
        <dbReference type="Proteomes" id="UP001212152"/>
    </source>
</evidence>